<proteinExistence type="predicted"/>
<accession>A0A3A4R5V7</accession>
<comment type="caution">
    <text evidence="1">The sequence shown here is derived from an EMBL/GenBank/DDBJ whole genome shotgun (WGS) entry which is preliminary data.</text>
</comment>
<evidence type="ECO:0008006" key="3">
    <source>
        <dbReference type="Google" id="ProtNLM"/>
    </source>
</evidence>
<reference evidence="1 2" key="1">
    <citation type="journal article" date="2017" name="ISME J.">
        <title>Energy and carbon metabolisms in a deep terrestrial subsurface fluid microbial community.</title>
        <authorList>
            <person name="Momper L."/>
            <person name="Jungbluth S.P."/>
            <person name="Lee M.D."/>
            <person name="Amend J.P."/>
        </authorList>
    </citation>
    <scope>NUCLEOTIDE SEQUENCE [LARGE SCALE GENOMIC DNA]</scope>
    <source>
        <strain evidence="1">SURF_26</strain>
    </source>
</reference>
<evidence type="ECO:0000313" key="1">
    <source>
        <dbReference type="EMBL" id="RJP59806.1"/>
    </source>
</evidence>
<gene>
    <name evidence="1" type="ORF">C4541_05325</name>
</gene>
<name>A0A3A4R5V7_9BACT</name>
<evidence type="ECO:0000313" key="2">
    <source>
        <dbReference type="Proteomes" id="UP000266426"/>
    </source>
</evidence>
<dbReference type="EMBL" id="QZJZ01000041">
    <property type="protein sequence ID" value="RJP59806.1"/>
    <property type="molecule type" value="Genomic_DNA"/>
</dbReference>
<protein>
    <recommendedName>
        <fullName evidence="3">Pyridoxamine 5'-phosphate oxidase family protein</fullName>
    </recommendedName>
</protein>
<dbReference type="Proteomes" id="UP000266426">
    <property type="component" value="Unassembled WGS sequence"/>
</dbReference>
<organism evidence="1 2">
    <name type="scientific">Candidatus Auribacter fodinae</name>
    <dbReference type="NCBI Taxonomy" id="2093366"/>
    <lineage>
        <taxon>Bacteria</taxon>
        <taxon>Pseudomonadati</taxon>
        <taxon>Candidatus Auribacterota</taxon>
        <taxon>Candidatus Auribacteria</taxon>
        <taxon>Candidatus Auribacterales</taxon>
        <taxon>Candidatus Auribacteraceae</taxon>
        <taxon>Candidatus Auribacter</taxon>
    </lineage>
</organism>
<dbReference type="AlphaFoldDB" id="A0A3A4R5V7"/>
<sequence>MRYAEISRAVNAAVHSEGIFLACSHSRGTIFTDRVTSVEAVPATNTLKVSGCFQTITLTNLWDNNNASLMIHEENGGNCFQIVGVVSEIIPCDGESNGYTHSLILILKPKHVLCMNEPAHDTHVEESLFHPV</sequence>